<protein>
    <recommendedName>
        <fullName evidence="1">Glycoside hydrolase family 19 catalytic domain-containing protein</fullName>
    </recommendedName>
</protein>
<dbReference type="AlphaFoldDB" id="A0A4V4HRJ4"/>
<proteinExistence type="predicted"/>
<dbReference type="InterPro" id="IPR023346">
    <property type="entry name" value="Lysozyme-like_dom_sf"/>
</dbReference>
<comment type="caution">
    <text evidence="2">The sequence shown here is derived from an EMBL/GenBank/DDBJ whole genome shotgun (WGS) entry which is preliminary data.</text>
</comment>
<dbReference type="InterPro" id="IPR000726">
    <property type="entry name" value="Glyco_hydro_19_cat"/>
</dbReference>
<evidence type="ECO:0000259" key="1">
    <source>
        <dbReference type="Pfam" id="PF00182"/>
    </source>
</evidence>
<dbReference type="GO" id="GO:0016998">
    <property type="term" value="P:cell wall macromolecule catabolic process"/>
    <property type="evidence" value="ECO:0007669"/>
    <property type="project" value="InterPro"/>
</dbReference>
<organism evidence="2 3">
    <name type="scientific">Rhizobium rosettiformans W3</name>
    <dbReference type="NCBI Taxonomy" id="538378"/>
    <lineage>
        <taxon>Bacteria</taxon>
        <taxon>Pseudomonadati</taxon>
        <taxon>Pseudomonadota</taxon>
        <taxon>Alphaproteobacteria</taxon>
        <taxon>Hyphomicrobiales</taxon>
        <taxon>Rhizobiaceae</taxon>
        <taxon>Rhizobium/Agrobacterium group</taxon>
        <taxon>Rhizobium</taxon>
    </lineage>
</organism>
<sequence>MRIDRRIVFAGLRHAVFGGRLTQGQVEGIEAVLTRFCARGWADPRWLAYMLATAHHETAGTMQAVRETLAATDEEAVARLERAWRGGKLPTVKTPYWRRDAEGRSYYGRGLVQITHRENYAKMSRVTGLDLVAEPDLALRLDVSATILVVGMTEGLFSGARLSDFFSGTTADWTGARKIVNGTDRAKKIAVTARSFDAAIRAGLVV</sequence>
<dbReference type="EMBL" id="STGU01000002">
    <property type="protein sequence ID" value="THV38096.1"/>
    <property type="molecule type" value="Genomic_DNA"/>
</dbReference>
<gene>
    <name evidence="2" type="ORF">FAA86_04675</name>
</gene>
<dbReference type="Proteomes" id="UP000307378">
    <property type="component" value="Unassembled WGS sequence"/>
</dbReference>
<evidence type="ECO:0000313" key="3">
    <source>
        <dbReference type="Proteomes" id="UP000307378"/>
    </source>
</evidence>
<evidence type="ECO:0000313" key="2">
    <source>
        <dbReference type="EMBL" id="THV38096.1"/>
    </source>
</evidence>
<dbReference type="Gene3D" id="1.10.530.10">
    <property type="match status" value="1"/>
</dbReference>
<dbReference type="GO" id="GO:0004568">
    <property type="term" value="F:chitinase activity"/>
    <property type="evidence" value="ECO:0007669"/>
    <property type="project" value="InterPro"/>
</dbReference>
<feature type="domain" description="Glycoside hydrolase family 19 catalytic" evidence="1">
    <location>
        <begin position="47"/>
        <end position="138"/>
    </location>
</feature>
<dbReference type="RefSeq" id="WP_136538582.1">
    <property type="nucleotide sequence ID" value="NZ_STGU01000002.1"/>
</dbReference>
<name>A0A4V4HRJ4_9HYPH</name>
<dbReference type="SUPFAM" id="SSF53955">
    <property type="entry name" value="Lysozyme-like"/>
    <property type="match status" value="1"/>
</dbReference>
<reference evidence="2 3" key="1">
    <citation type="submission" date="2019-04" db="EMBL/GenBank/DDBJ databases">
        <title>genome sequence of strain W3.</title>
        <authorList>
            <person name="Gao J."/>
            <person name="Sun J."/>
        </authorList>
    </citation>
    <scope>NUCLEOTIDE SEQUENCE [LARGE SCALE GENOMIC DNA]</scope>
    <source>
        <strain evidence="2 3">W3</strain>
    </source>
</reference>
<accession>A0A4V4HRJ4</accession>
<dbReference type="GO" id="GO:0006032">
    <property type="term" value="P:chitin catabolic process"/>
    <property type="evidence" value="ECO:0007669"/>
    <property type="project" value="InterPro"/>
</dbReference>
<dbReference type="Pfam" id="PF00182">
    <property type="entry name" value="Glyco_hydro_19"/>
    <property type="match status" value="1"/>
</dbReference>